<evidence type="ECO:0000313" key="5">
    <source>
        <dbReference type="Proteomes" id="UP001227230"/>
    </source>
</evidence>
<keyword evidence="2" id="KW-0677">Repeat</keyword>
<evidence type="ECO:0000256" key="1">
    <source>
        <dbReference type="ARBA" id="ARBA00022614"/>
    </source>
</evidence>
<dbReference type="Pfam" id="PF20160">
    <property type="entry name" value="C-JID"/>
    <property type="match status" value="1"/>
</dbReference>
<proteinExistence type="predicted"/>
<gene>
    <name evidence="4" type="ORF">VitviT2T_028682</name>
</gene>
<keyword evidence="5" id="KW-1185">Reference proteome</keyword>
<organism evidence="4 5">
    <name type="scientific">Vitis vinifera</name>
    <name type="common">Grape</name>
    <dbReference type="NCBI Taxonomy" id="29760"/>
    <lineage>
        <taxon>Eukaryota</taxon>
        <taxon>Viridiplantae</taxon>
        <taxon>Streptophyta</taxon>
        <taxon>Embryophyta</taxon>
        <taxon>Tracheophyta</taxon>
        <taxon>Spermatophyta</taxon>
        <taxon>Magnoliopsida</taxon>
        <taxon>eudicotyledons</taxon>
        <taxon>Gunneridae</taxon>
        <taxon>Pentapetalae</taxon>
        <taxon>rosids</taxon>
        <taxon>Vitales</taxon>
        <taxon>Vitaceae</taxon>
        <taxon>Viteae</taxon>
        <taxon>Vitis</taxon>
    </lineage>
</organism>
<keyword evidence="1" id="KW-0433">Leucine-rich repeat</keyword>
<evidence type="ECO:0000313" key="4">
    <source>
        <dbReference type="EMBL" id="WKA11156.1"/>
    </source>
</evidence>
<feature type="domain" description="C-JID" evidence="3">
    <location>
        <begin position="59"/>
        <end position="90"/>
    </location>
</feature>
<name>A0ABY9DW60_VITVI</name>
<evidence type="ECO:0000256" key="2">
    <source>
        <dbReference type="ARBA" id="ARBA00022737"/>
    </source>
</evidence>
<protein>
    <recommendedName>
        <fullName evidence="3">C-JID domain-containing protein</fullName>
    </recommendedName>
</protein>
<accession>A0ABY9DW60</accession>
<evidence type="ECO:0000259" key="3">
    <source>
        <dbReference type="Pfam" id="PF20160"/>
    </source>
</evidence>
<reference evidence="4 5" key="1">
    <citation type="journal article" date="2023" name="Hortic Res">
        <title>The complete reference genome for grapevine (Vitis vinifera L.) genetics and breeding.</title>
        <authorList>
            <person name="Shi X."/>
            <person name="Cao S."/>
            <person name="Wang X."/>
            <person name="Huang S."/>
            <person name="Wang Y."/>
            <person name="Liu Z."/>
            <person name="Liu W."/>
            <person name="Leng X."/>
            <person name="Peng Y."/>
            <person name="Wang N."/>
            <person name="Wang Y."/>
            <person name="Ma Z."/>
            <person name="Xu X."/>
            <person name="Zhang F."/>
            <person name="Xue H."/>
            <person name="Zhong H."/>
            <person name="Wang Y."/>
            <person name="Zhang K."/>
            <person name="Velt A."/>
            <person name="Avia K."/>
            <person name="Holtgrawe D."/>
            <person name="Grimplet J."/>
            <person name="Matus J.T."/>
            <person name="Ware D."/>
            <person name="Wu X."/>
            <person name="Wang H."/>
            <person name="Liu C."/>
            <person name="Fang Y."/>
            <person name="Rustenholz C."/>
            <person name="Cheng Z."/>
            <person name="Xiao H."/>
            <person name="Zhou Y."/>
        </authorList>
    </citation>
    <scope>NUCLEOTIDE SEQUENCE [LARGE SCALE GENOMIC DNA]</scope>
    <source>
        <strain evidence="5">cv. Pinot noir / PN40024</strain>
        <tissue evidence="4">Leaf</tissue>
    </source>
</reference>
<dbReference type="Proteomes" id="UP001227230">
    <property type="component" value="Chromosome 18"/>
</dbReference>
<dbReference type="EMBL" id="CP126665">
    <property type="protein sequence ID" value="WKA11156.1"/>
    <property type="molecule type" value="Genomic_DNA"/>
</dbReference>
<dbReference type="InterPro" id="IPR045344">
    <property type="entry name" value="C-JID"/>
</dbReference>
<sequence>MSSLRFTFSNCFRLSENESSSFVATTLREMQSLANKLPRFQFPIQMVPYTPHIESSNSVPGSRIPEWFKGSTATVHLPPNWCNTRLIGFRNGNRAGFFGYPPRPAPHGTGFNFNERVWDEFGNFFKNLGRIRVLPRPTLPRLAQPCL</sequence>